<dbReference type="Gene3D" id="3.30.450.180">
    <property type="match status" value="1"/>
</dbReference>
<dbReference type="Pfam" id="PF13560">
    <property type="entry name" value="HTH_31"/>
    <property type="match status" value="1"/>
</dbReference>
<dbReference type="PROSITE" id="PS50943">
    <property type="entry name" value="HTH_CROC1"/>
    <property type="match status" value="1"/>
</dbReference>
<protein>
    <submittedName>
        <fullName evidence="2">Transcriptional regulator</fullName>
    </submittedName>
</protein>
<dbReference type="InterPro" id="IPR001387">
    <property type="entry name" value="Cro/C1-type_HTH"/>
</dbReference>
<dbReference type="InterPro" id="IPR010982">
    <property type="entry name" value="Lambda_DNA-bd_dom_sf"/>
</dbReference>
<reference evidence="2" key="1">
    <citation type="submission" date="2021-03" db="EMBL/GenBank/DDBJ databases">
        <title>Whole genome shotgun sequence of Actinoplanes consettensis NBRC 14913.</title>
        <authorList>
            <person name="Komaki H."/>
            <person name="Tamura T."/>
        </authorList>
    </citation>
    <scope>NUCLEOTIDE SEQUENCE</scope>
    <source>
        <strain evidence="2">NBRC 14913</strain>
    </source>
</reference>
<proteinExistence type="predicted"/>
<dbReference type="Proteomes" id="UP000680865">
    <property type="component" value="Unassembled WGS sequence"/>
</dbReference>
<dbReference type="SUPFAM" id="SSF47413">
    <property type="entry name" value="lambda repressor-like DNA-binding domains"/>
    <property type="match status" value="1"/>
</dbReference>
<dbReference type="Gene3D" id="1.10.260.40">
    <property type="entry name" value="lambda repressor-like DNA-binding domains"/>
    <property type="match status" value="1"/>
</dbReference>
<sequence>MMTGNNLGEFLRAHRGRLRPGDVGLPSYGTRRVAGLRREEVAALAGMNGDYYARLEQGREHSPSAQILEAISAALRLDGPAREHLYRLAGTVPDARRTPKEAVSAPLQQLLDAYTTVPAFVLNPAKDFVAANALAEALFCPFETVDNLARMTFLDPAAKHFFVHWETFAESIVAGLRHATGIDPAYARLSEVVRSLNEQSEAFETLWSSHTVYGKTQDTTEFDHPEAGRLALISQSFDVRAAPGQLMVIYQPEPGDCSGAGRLRAAQGPDRGEQR</sequence>
<dbReference type="PANTHER" id="PTHR35010">
    <property type="entry name" value="BLL4672 PROTEIN-RELATED"/>
    <property type="match status" value="1"/>
</dbReference>
<evidence type="ECO:0000259" key="1">
    <source>
        <dbReference type="PROSITE" id="PS50943"/>
    </source>
</evidence>
<dbReference type="SMART" id="SM00530">
    <property type="entry name" value="HTH_XRE"/>
    <property type="match status" value="1"/>
</dbReference>
<evidence type="ECO:0000313" key="2">
    <source>
        <dbReference type="EMBL" id="GIM79669.1"/>
    </source>
</evidence>
<dbReference type="PANTHER" id="PTHR35010:SF2">
    <property type="entry name" value="BLL4672 PROTEIN"/>
    <property type="match status" value="1"/>
</dbReference>
<dbReference type="InterPro" id="IPR041413">
    <property type="entry name" value="MLTR_LBD"/>
</dbReference>
<organism evidence="2 3">
    <name type="scientific">Winogradskya consettensis</name>
    <dbReference type="NCBI Taxonomy" id="113560"/>
    <lineage>
        <taxon>Bacteria</taxon>
        <taxon>Bacillati</taxon>
        <taxon>Actinomycetota</taxon>
        <taxon>Actinomycetes</taxon>
        <taxon>Micromonosporales</taxon>
        <taxon>Micromonosporaceae</taxon>
        <taxon>Winogradskya</taxon>
    </lineage>
</organism>
<feature type="domain" description="HTH cro/C1-type" evidence="1">
    <location>
        <begin position="31"/>
        <end position="82"/>
    </location>
</feature>
<dbReference type="GO" id="GO:0003677">
    <property type="term" value="F:DNA binding"/>
    <property type="evidence" value="ECO:0007669"/>
    <property type="project" value="InterPro"/>
</dbReference>
<dbReference type="AlphaFoldDB" id="A0A919SXT6"/>
<accession>A0A919SXT6</accession>
<name>A0A919SXT6_9ACTN</name>
<comment type="caution">
    <text evidence="2">The sequence shown here is derived from an EMBL/GenBank/DDBJ whole genome shotgun (WGS) entry which is preliminary data.</text>
</comment>
<dbReference type="EMBL" id="BOQP01000039">
    <property type="protein sequence ID" value="GIM79669.1"/>
    <property type="molecule type" value="Genomic_DNA"/>
</dbReference>
<evidence type="ECO:0000313" key="3">
    <source>
        <dbReference type="Proteomes" id="UP000680865"/>
    </source>
</evidence>
<keyword evidence="3" id="KW-1185">Reference proteome</keyword>
<dbReference type="Pfam" id="PF17765">
    <property type="entry name" value="MLTR_LBD"/>
    <property type="match status" value="1"/>
</dbReference>
<dbReference type="CDD" id="cd00093">
    <property type="entry name" value="HTH_XRE"/>
    <property type="match status" value="1"/>
</dbReference>
<gene>
    <name evidence="2" type="ORF">Aco04nite_66740</name>
</gene>